<dbReference type="RefSeq" id="WP_284076894.1">
    <property type="nucleotide sequence ID" value="NZ_JAVLSM010000007.1"/>
</dbReference>
<proteinExistence type="predicted"/>
<protein>
    <submittedName>
        <fullName evidence="2">Uncharacterized protein</fullName>
    </submittedName>
</protein>
<gene>
    <name evidence="2" type="ORF">RJN63_11350</name>
</gene>
<accession>A0AAE4K5X8</accession>
<evidence type="ECO:0000313" key="2">
    <source>
        <dbReference type="EMBL" id="MDT0337426.1"/>
    </source>
</evidence>
<reference evidence="2" key="1">
    <citation type="submission" date="2023-02" db="EMBL/GenBank/DDBJ databases">
        <title>Description of Herbaspirillum huttiense subsp. nephrolepsisexaltata and Herbaspirillum huttiense subsp. lycopersicon.</title>
        <authorList>
            <person name="Poudel M."/>
            <person name="Sharma A."/>
            <person name="Goss E."/>
            <person name="Tapia J.H."/>
            <person name="Harmon C.M."/>
            <person name="Jones J.B."/>
        </authorList>
    </citation>
    <scope>NUCLEOTIDE SEQUENCE</scope>
    <source>
        <strain evidence="2">NC40101</strain>
    </source>
</reference>
<evidence type="ECO:0000256" key="1">
    <source>
        <dbReference type="SAM" id="MobiDB-lite"/>
    </source>
</evidence>
<dbReference type="EMBL" id="JAVRAA010000005">
    <property type="protein sequence ID" value="MDT0337426.1"/>
    <property type="molecule type" value="Genomic_DNA"/>
</dbReference>
<feature type="region of interest" description="Disordered" evidence="1">
    <location>
        <begin position="86"/>
        <end position="155"/>
    </location>
</feature>
<comment type="caution">
    <text evidence="2">The sequence shown here is derived from an EMBL/GenBank/DDBJ whole genome shotgun (WGS) entry which is preliminary data.</text>
</comment>
<sequence>MARIQKVHDPAETQRTINFIVKEDDCPGMLEFLAGVPYRMEGPFIRALVFQWLTQHAESNSLDAEFVKVVNGPGGVSPTKKAIKLLQPRRPRGRPRETAPTGKRKPINETSGAVPSPSEKFGYPLQTPTLSAPAVPQPADPINQSLSHSENEAEQEQVALLAHFDKMF</sequence>
<name>A0AAE4K5X8_9BURK</name>
<organism evidence="2">
    <name type="scientific">Herbaspirillum huttiense subsp. nephrolepidis</name>
    <dbReference type="NCBI Taxonomy" id="3075126"/>
    <lineage>
        <taxon>Bacteria</taxon>
        <taxon>Pseudomonadati</taxon>
        <taxon>Pseudomonadota</taxon>
        <taxon>Betaproteobacteria</taxon>
        <taxon>Burkholderiales</taxon>
        <taxon>Oxalobacteraceae</taxon>
        <taxon>Herbaspirillum</taxon>
    </lineage>
</organism>
<dbReference type="AlphaFoldDB" id="A0AAE4K5X8"/>